<evidence type="ECO:0000256" key="2">
    <source>
        <dbReference type="SAM" id="Phobius"/>
    </source>
</evidence>
<keyword evidence="2" id="KW-1133">Transmembrane helix</keyword>
<keyword evidence="2" id="KW-0812">Transmembrane</keyword>
<feature type="transmembrane region" description="Helical" evidence="2">
    <location>
        <begin position="53"/>
        <end position="72"/>
    </location>
</feature>
<feature type="compositionally biased region" description="Pro residues" evidence="1">
    <location>
        <begin position="1"/>
        <end position="15"/>
    </location>
</feature>
<dbReference type="RefSeq" id="WP_197006774.1">
    <property type="nucleotide sequence ID" value="NZ_BONS01000006.1"/>
</dbReference>
<evidence type="ECO:0000313" key="3">
    <source>
        <dbReference type="EMBL" id="MBG6140203.1"/>
    </source>
</evidence>
<dbReference type="AlphaFoldDB" id="A0A8J7H0E3"/>
<dbReference type="Proteomes" id="UP000622552">
    <property type="component" value="Unassembled WGS sequence"/>
</dbReference>
<protein>
    <submittedName>
        <fullName evidence="3">Uncharacterized protein</fullName>
    </submittedName>
</protein>
<keyword evidence="4" id="KW-1185">Reference proteome</keyword>
<comment type="caution">
    <text evidence="3">The sequence shown here is derived from an EMBL/GenBank/DDBJ whole genome shotgun (WGS) entry which is preliminary data.</text>
</comment>
<proteinExistence type="predicted"/>
<name>A0A8J7H0E3_9ACTN</name>
<accession>A0A8J7H0E3</accession>
<evidence type="ECO:0000313" key="4">
    <source>
        <dbReference type="Proteomes" id="UP000622552"/>
    </source>
</evidence>
<reference evidence="3" key="1">
    <citation type="submission" date="2020-11" db="EMBL/GenBank/DDBJ databases">
        <title>Sequencing the genomes of 1000 actinobacteria strains.</title>
        <authorList>
            <person name="Klenk H.-P."/>
        </authorList>
    </citation>
    <scope>NUCLEOTIDE SEQUENCE</scope>
    <source>
        <strain evidence="3">DSM 45356</strain>
    </source>
</reference>
<organism evidence="3 4">
    <name type="scientific">Longispora fulva</name>
    <dbReference type="NCBI Taxonomy" id="619741"/>
    <lineage>
        <taxon>Bacteria</taxon>
        <taxon>Bacillati</taxon>
        <taxon>Actinomycetota</taxon>
        <taxon>Actinomycetes</taxon>
        <taxon>Micromonosporales</taxon>
        <taxon>Micromonosporaceae</taxon>
        <taxon>Longispora</taxon>
    </lineage>
</organism>
<dbReference type="EMBL" id="JADOUF010000001">
    <property type="protein sequence ID" value="MBG6140203.1"/>
    <property type="molecule type" value="Genomic_DNA"/>
</dbReference>
<evidence type="ECO:0000256" key="1">
    <source>
        <dbReference type="SAM" id="MobiDB-lite"/>
    </source>
</evidence>
<keyword evidence="2" id="KW-0472">Membrane</keyword>
<gene>
    <name evidence="3" type="ORF">IW245_006397</name>
</gene>
<feature type="region of interest" description="Disordered" evidence="1">
    <location>
        <begin position="1"/>
        <end position="38"/>
    </location>
</feature>
<sequence>MTAPTPPSPQTPPQQTPQEPFPSGDFTTPQHPPRFTPPPVVAQQIRKNRRKTLIGVAVLVVTVIGFYVMQVLTGAPDLAKVGQCATGHSTDGRDFKTVDCADPAAEWRIVGKVKYNYGIPADQICKDFPTAENTYEKTGRNSYTLCLEPLKK</sequence>